<protein>
    <submittedName>
        <fullName evidence="5">ArsR family transcriptional regulator</fullName>
    </submittedName>
</protein>
<evidence type="ECO:0000313" key="5">
    <source>
        <dbReference type="EMBL" id="RFB05735.1"/>
    </source>
</evidence>
<dbReference type="AlphaFoldDB" id="A0A371RJW8"/>
<dbReference type="InterPro" id="IPR036388">
    <property type="entry name" value="WH-like_DNA-bd_sf"/>
</dbReference>
<dbReference type="NCBIfam" id="NF033788">
    <property type="entry name" value="HTH_metalloreg"/>
    <property type="match status" value="1"/>
</dbReference>
<proteinExistence type="predicted"/>
<evidence type="ECO:0000256" key="2">
    <source>
        <dbReference type="ARBA" id="ARBA00023125"/>
    </source>
</evidence>
<dbReference type="InParanoid" id="A0A371RJW8"/>
<dbReference type="InterPro" id="IPR051081">
    <property type="entry name" value="HTH_MetalResp_TranReg"/>
</dbReference>
<evidence type="ECO:0000256" key="3">
    <source>
        <dbReference type="ARBA" id="ARBA00023163"/>
    </source>
</evidence>
<dbReference type="SUPFAM" id="SSF46785">
    <property type="entry name" value="Winged helix' DNA-binding domain"/>
    <property type="match status" value="1"/>
</dbReference>
<reference evidence="5 6" key="1">
    <citation type="submission" date="2018-08" db="EMBL/GenBank/DDBJ databases">
        <title>Parvularcula sp. SM1705, isolated from surface water of the South Sea China.</title>
        <authorList>
            <person name="Sun L."/>
        </authorList>
    </citation>
    <scope>NUCLEOTIDE SEQUENCE [LARGE SCALE GENOMIC DNA]</scope>
    <source>
        <strain evidence="5 6">SM1705</strain>
    </source>
</reference>
<dbReference type="GO" id="GO:0003700">
    <property type="term" value="F:DNA-binding transcription factor activity"/>
    <property type="evidence" value="ECO:0007669"/>
    <property type="project" value="InterPro"/>
</dbReference>
<name>A0A371RJW8_9PROT</name>
<dbReference type="GO" id="GO:0003677">
    <property type="term" value="F:DNA binding"/>
    <property type="evidence" value="ECO:0007669"/>
    <property type="project" value="UniProtKB-KW"/>
</dbReference>
<keyword evidence="6" id="KW-1185">Reference proteome</keyword>
<organism evidence="5 6">
    <name type="scientific">Parvularcula marina</name>
    <dbReference type="NCBI Taxonomy" id="2292771"/>
    <lineage>
        <taxon>Bacteria</taxon>
        <taxon>Pseudomonadati</taxon>
        <taxon>Pseudomonadota</taxon>
        <taxon>Alphaproteobacteria</taxon>
        <taxon>Parvularculales</taxon>
        <taxon>Parvularculaceae</taxon>
        <taxon>Parvularcula</taxon>
    </lineage>
</organism>
<comment type="caution">
    <text evidence="5">The sequence shown here is derived from an EMBL/GenBank/DDBJ whole genome shotgun (WGS) entry which is preliminary data.</text>
</comment>
<dbReference type="PROSITE" id="PS50987">
    <property type="entry name" value="HTH_ARSR_2"/>
    <property type="match status" value="1"/>
</dbReference>
<dbReference type="EMBL" id="QUQO01000001">
    <property type="protein sequence ID" value="RFB05735.1"/>
    <property type="molecule type" value="Genomic_DNA"/>
</dbReference>
<dbReference type="Gene3D" id="1.10.10.10">
    <property type="entry name" value="Winged helix-like DNA-binding domain superfamily/Winged helix DNA-binding domain"/>
    <property type="match status" value="1"/>
</dbReference>
<dbReference type="CDD" id="cd02440">
    <property type="entry name" value="AdoMet_MTases"/>
    <property type="match status" value="1"/>
</dbReference>
<dbReference type="InterPro" id="IPR029063">
    <property type="entry name" value="SAM-dependent_MTases_sf"/>
</dbReference>
<dbReference type="InterPro" id="IPR001845">
    <property type="entry name" value="HTH_ArsR_DNA-bd_dom"/>
</dbReference>
<dbReference type="Proteomes" id="UP000264589">
    <property type="component" value="Unassembled WGS sequence"/>
</dbReference>
<keyword evidence="2" id="KW-0238">DNA-binding</keyword>
<evidence type="ECO:0000259" key="4">
    <source>
        <dbReference type="PROSITE" id="PS50987"/>
    </source>
</evidence>
<keyword evidence="1" id="KW-0805">Transcription regulation</keyword>
<dbReference type="SUPFAM" id="SSF53335">
    <property type="entry name" value="S-adenosyl-L-methionine-dependent methyltransferases"/>
    <property type="match status" value="1"/>
</dbReference>
<dbReference type="CDD" id="cd00090">
    <property type="entry name" value="HTH_ARSR"/>
    <property type="match status" value="1"/>
</dbReference>
<dbReference type="Gene3D" id="3.40.50.150">
    <property type="entry name" value="Vaccinia Virus protein VP39"/>
    <property type="match status" value="1"/>
</dbReference>
<evidence type="ECO:0000313" key="6">
    <source>
        <dbReference type="Proteomes" id="UP000264589"/>
    </source>
</evidence>
<dbReference type="PANTHER" id="PTHR33154">
    <property type="entry name" value="TRANSCRIPTIONAL REGULATOR, ARSR FAMILY"/>
    <property type="match status" value="1"/>
</dbReference>
<dbReference type="SMART" id="SM00418">
    <property type="entry name" value="HTH_ARSR"/>
    <property type="match status" value="1"/>
</dbReference>
<gene>
    <name evidence="5" type="ORF">DX908_10920</name>
</gene>
<evidence type="ECO:0000256" key="1">
    <source>
        <dbReference type="ARBA" id="ARBA00023015"/>
    </source>
</evidence>
<dbReference type="Pfam" id="PF13847">
    <property type="entry name" value="Methyltransf_31"/>
    <property type="match status" value="1"/>
</dbReference>
<feature type="domain" description="HTH arsR-type" evidence="4">
    <location>
        <begin position="15"/>
        <end position="109"/>
    </location>
</feature>
<dbReference type="InterPro" id="IPR036390">
    <property type="entry name" value="WH_DNA-bd_sf"/>
</dbReference>
<dbReference type="OrthoDB" id="9789575at2"/>
<dbReference type="PANTHER" id="PTHR33154:SF33">
    <property type="entry name" value="TRANSCRIPTIONAL REPRESSOR SDPR"/>
    <property type="match status" value="1"/>
</dbReference>
<dbReference type="InterPro" id="IPR011991">
    <property type="entry name" value="ArsR-like_HTH"/>
</dbReference>
<dbReference type="Pfam" id="PF01022">
    <property type="entry name" value="HTH_5"/>
    <property type="match status" value="1"/>
</dbReference>
<sequence>MRSVSSAHSSGRTASSVTGFDHILGQLRAAGEQTRLRILLLLRESELTVTELTEILDQSQPRVSRHLKVLADSGLVERFHEGAWVFYRLAAPLTLGPLADLLAEGDTEALPEDMTAFARIRERRAKQAADYFAAQASHWEALRALHIADEKVEEALLELSGGPGETFLDLGTGTGRMLMLFADHYEQGIGYDLSPEMLAIARSRVMEAGLAHAQVRRGDFMEDPLQDGADIICLHHVLHYLTAPEQAIKAAAEAVTPTGRILIADFAPHTHEDLRETHAHRRLGFEDSEIEGWARRNGLHLIGDRRLEPPREGGLVTRVWCLSPQKSSQPFASSHSTHQVPHAAS</sequence>
<accession>A0A371RJW8</accession>
<dbReference type="PRINTS" id="PR00778">
    <property type="entry name" value="HTHARSR"/>
</dbReference>
<dbReference type="InterPro" id="IPR025714">
    <property type="entry name" value="Methyltranfer_dom"/>
</dbReference>
<keyword evidence="3" id="KW-0804">Transcription</keyword>